<name>A0A835G144_9POAL</name>
<organism evidence="7 8">
    <name type="scientific">Digitaria exilis</name>
    <dbReference type="NCBI Taxonomy" id="1010633"/>
    <lineage>
        <taxon>Eukaryota</taxon>
        <taxon>Viridiplantae</taxon>
        <taxon>Streptophyta</taxon>
        <taxon>Embryophyta</taxon>
        <taxon>Tracheophyta</taxon>
        <taxon>Spermatophyta</taxon>
        <taxon>Magnoliopsida</taxon>
        <taxon>Liliopsida</taxon>
        <taxon>Poales</taxon>
        <taxon>Poaceae</taxon>
        <taxon>PACMAD clade</taxon>
        <taxon>Panicoideae</taxon>
        <taxon>Panicodae</taxon>
        <taxon>Paniceae</taxon>
        <taxon>Anthephorinae</taxon>
        <taxon>Digitaria</taxon>
    </lineage>
</organism>
<dbReference type="PANTHER" id="PTHR10209">
    <property type="entry name" value="OXIDOREDUCTASE, 2OG-FE II OXYGENASE FAMILY PROTEIN"/>
    <property type="match status" value="1"/>
</dbReference>
<evidence type="ECO:0000313" key="7">
    <source>
        <dbReference type="EMBL" id="KAF8783990.1"/>
    </source>
</evidence>
<dbReference type="GO" id="GO:0051213">
    <property type="term" value="F:dioxygenase activity"/>
    <property type="evidence" value="ECO:0007669"/>
    <property type="project" value="UniProtKB-ARBA"/>
</dbReference>
<dbReference type="Pfam" id="PF03171">
    <property type="entry name" value="2OG-FeII_Oxy"/>
    <property type="match status" value="1"/>
</dbReference>
<dbReference type="InterPro" id="IPR027443">
    <property type="entry name" value="IPNS-like_sf"/>
</dbReference>
<accession>A0A835G144</accession>
<keyword evidence="3 5" id="KW-0560">Oxidoreductase</keyword>
<dbReference type="GO" id="GO:0046872">
    <property type="term" value="F:metal ion binding"/>
    <property type="evidence" value="ECO:0007669"/>
    <property type="project" value="UniProtKB-KW"/>
</dbReference>
<keyword evidence="4 5" id="KW-0408">Iron</keyword>
<dbReference type="EMBL" id="JACEFO010000033">
    <property type="protein sequence ID" value="KAF8783990.1"/>
    <property type="molecule type" value="Genomic_DNA"/>
</dbReference>
<keyword evidence="8" id="KW-1185">Reference proteome</keyword>
<keyword evidence="2 5" id="KW-0479">Metal-binding</keyword>
<evidence type="ECO:0000256" key="3">
    <source>
        <dbReference type="ARBA" id="ARBA00023002"/>
    </source>
</evidence>
<evidence type="ECO:0000256" key="1">
    <source>
        <dbReference type="ARBA" id="ARBA00008056"/>
    </source>
</evidence>
<sequence>MPAYVLTNRLDLTTPLLPLADTAMSTSEQAADGAAYDRLSELKAFDDTMAGVKGLVDSGITTVPAIFRHHHHHHHSIISSGSGGATTIPVIDLSAASSPDLVAQVKSAAETVGFFHLANHGIPSELLAEMLSSEPTESKRPYYTRDPNRRLRFNSNLDLFQSPAANWRDTLFFSAPSPDEPPPRRDELPHAVRHVMLEYAAAARAVAGTVLGLMSEALGLPRGHLAGIGCADGVSLVCNYYPPCPEPELTMGCSAHSDPSFLTVLLRDAHDEAPEAGGLQVRLAGGEGWVDVPVVPGALLVNVGDLLQLVSNGRFRSVEHRVVANRSRDKARVSVACFCNADIARSTRVYGPIPELVGSGSAGDGGGAARPVYRSVTVPEFLAHYDKKGLDGRPALDHFRLH</sequence>
<proteinExistence type="inferred from homology"/>
<dbReference type="InterPro" id="IPR026992">
    <property type="entry name" value="DIOX_N"/>
</dbReference>
<dbReference type="OrthoDB" id="288590at2759"/>
<evidence type="ECO:0000256" key="2">
    <source>
        <dbReference type="ARBA" id="ARBA00022723"/>
    </source>
</evidence>
<reference evidence="7" key="1">
    <citation type="submission" date="2020-07" db="EMBL/GenBank/DDBJ databases">
        <title>Genome sequence and genetic diversity analysis of an under-domesticated orphan crop, white fonio (Digitaria exilis).</title>
        <authorList>
            <person name="Bennetzen J.L."/>
            <person name="Chen S."/>
            <person name="Ma X."/>
            <person name="Wang X."/>
            <person name="Yssel A.E.J."/>
            <person name="Chaluvadi S.R."/>
            <person name="Johnson M."/>
            <person name="Gangashetty P."/>
            <person name="Hamidou F."/>
            <person name="Sanogo M.D."/>
            <person name="Zwaenepoel A."/>
            <person name="Wallace J."/>
            <person name="Van De Peer Y."/>
            <person name="Van Deynze A."/>
        </authorList>
    </citation>
    <scope>NUCLEOTIDE SEQUENCE</scope>
    <source>
        <tissue evidence="7">Leaves</tissue>
    </source>
</reference>
<dbReference type="Gene3D" id="2.60.120.330">
    <property type="entry name" value="B-lactam Antibiotic, Isopenicillin N Synthase, Chain"/>
    <property type="match status" value="1"/>
</dbReference>
<evidence type="ECO:0000256" key="4">
    <source>
        <dbReference type="ARBA" id="ARBA00023004"/>
    </source>
</evidence>
<evidence type="ECO:0000313" key="8">
    <source>
        <dbReference type="Proteomes" id="UP000636709"/>
    </source>
</evidence>
<dbReference type="AlphaFoldDB" id="A0A835G144"/>
<feature type="domain" description="Fe2OG dioxygenase" evidence="6">
    <location>
        <begin position="230"/>
        <end position="341"/>
    </location>
</feature>
<dbReference type="SUPFAM" id="SSF51197">
    <property type="entry name" value="Clavaminate synthase-like"/>
    <property type="match status" value="1"/>
</dbReference>
<dbReference type="PROSITE" id="PS51471">
    <property type="entry name" value="FE2OG_OXY"/>
    <property type="match status" value="1"/>
</dbReference>
<dbReference type="Proteomes" id="UP000636709">
    <property type="component" value="Unassembled WGS sequence"/>
</dbReference>
<dbReference type="Pfam" id="PF14226">
    <property type="entry name" value="DIOX_N"/>
    <property type="match status" value="1"/>
</dbReference>
<comment type="similarity">
    <text evidence="1 5">Belongs to the iron/ascorbate-dependent oxidoreductase family.</text>
</comment>
<comment type="caution">
    <text evidence="7">The sequence shown here is derived from an EMBL/GenBank/DDBJ whole genome shotgun (WGS) entry which is preliminary data.</text>
</comment>
<gene>
    <name evidence="7" type="ORF">HU200_000086</name>
</gene>
<evidence type="ECO:0000259" key="6">
    <source>
        <dbReference type="PROSITE" id="PS51471"/>
    </source>
</evidence>
<dbReference type="FunFam" id="2.60.120.330:FF:000005">
    <property type="entry name" value="1-aminocyclopropane-1-carboxylate oxidase homolog 1"/>
    <property type="match status" value="1"/>
</dbReference>
<dbReference type="InterPro" id="IPR005123">
    <property type="entry name" value="Oxoglu/Fe-dep_dioxygenase_dom"/>
</dbReference>
<evidence type="ECO:0000256" key="5">
    <source>
        <dbReference type="RuleBase" id="RU003682"/>
    </source>
</evidence>
<dbReference type="InterPro" id="IPR044861">
    <property type="entry name" value="IPNS-like_FE2OG_OXY"/>
</dbReference>
<dbReference type="PANTHER" id="PTHR10209:SF859">
    <property type="entry name" value="OS03G0690500 PROTEIN"/>
    <property type="match status" value="1"/>
</dbReference>
<protein>
    <recommendedName>
        <fullName evidence="6">Fe2OG dioxygenase domain-containing protein</fullName>
    </recommendedName>
</protein>